<dbReference type="Proteomes" id="UP001500305">
    <property type="component" value="Unassembled WGS sequence"/>
</dbReference>
<dbReference type="InterPro" id="IPR004111">
    <property type="entry name" value="Repressor_TetR_C"/>
</dbReference>
<evidence type="ECO:0000256" key="4">
    <source>
        <dbReference type="PROSITE-ProRule" id="PRU00335"/>
    </source>
</evidence>
<dbReference type="Pfam" id="PF02909">
    <property type="entry name" value="TetR_C_1"/>
    <property type="match status" value="1"/>
</dbReference>
<dbReference type="InterPro" id="IPR001647">
    <property type="entry name" value="HTH_TetR"/>
</dbReference>
<keyword evidence="3" id="KW-0804">Transcription</keyword>
<dbReference type="RefSeq" id="WP_344637233.1">
    <property type="nucleotide sequence ID" value="NZ_BAAATR010000013.1"/>
</dbReference>
<evidence type="ECO:0000313" key="8">
    <source>
        <dbReference type="Proteomes" id="UP001500305"/>
    </source>
</evidence>
<feature type="region of interest" description="Disordered" evidence="5">
    <location>
        <begin position="1"/>
        <end position="30"/>
    </location>
</feature>
<sequence>MPSRQSEAPELIWLQPEHSGRGPRPAHSRSSIAEAAVRIADSEGLDAVSMRKVAAELGAGTMSLYNYVPKKEHLFDLMVDQIAGEYELPAEPSGDWRADLTALATMQLAVLRRHSWAPRLIAARPSLGPNGLRYTEYFLGVMAATELTGSGKMEAMAQLNGFLCQFADWEHSTTGRSPRWITDMVSYLQGVAATGQYPRLTQVLAEGPAPTAPDAVFDRLLQRILTALCEA</sequence>
<feature type="DNA-binding region" description="H-T-H motif" evidence="4">
    <location>
        <begin position="49"/>
        <end position="68"/>
    </location>
</feature>
<keyword evidence="1" id="KW-0805">Transcription regulation</keyword>
<dbReference type="InterPro" id="IPR036271">
    <property type="entry name" value="Tet_transcr_reg_TetR-rel_C_sf"/>
</dbReference>
<dbReference type="PROSITE" id="PS50977">
    <property type="entry name" value="HTH_TETR_2"/>
    <property type="match status" value="1"/>
</dbReference>
<comment type="caution">
    <text evidence="7">The sequence shown here is derived from an EMBL/GenBank/DDBJ whole genome shotgun (WGS) entry which is preliminary data.</text>
</comment>
<evidence type="ECO:0000256" key="5">
    <source>
        <dbReference type="SAM" id="MobiDB-lite"/>
    </source>
</evidence>
<evidence type="ECO:0000256" key="2">
    <source>
        <dbReference type="ARBA" id="ARBA00023125"/>
    </source>
</evidence>
<dbReference type="PANTHER" id="PTHR30055">
    <property type="entry name" value="HTH-TYPE TRANSCRIPTIONAL REGULATOR RUTR"/>
    <property type="match status" value="1"/>
</dbReference>
<dbReference type="Gene3D" id="1.10.357.10">
    <property type="entry name" value="Tetracycline Repressor, domain 2"/>
    <property type="match status" value="1"/>
</dbReference>
<dbReference type="Gene3D" id="1.10.10.60">
    <property type="entry name" value="Homeodomain-like"/>
    <property type="match status" value="1"/>
</dbReference>
<dbReference type="SUPFAM" id="SSF48498">
    <property type="entry name" value="Tetracyclin repressor-like, C-terminal domain"/>
    <property type="match status" value="1"/>
</dbReference>
<keyword evidence="2 4" id="KW-0238">DNA-binding</keyword>
<dbReference type="Pfam" id="PF00440">
    <property type="entry name" value="TetR_N"/>
    <property type="match status" value="1"/>
</dbReference>
<gene>
    <name evidence="7" type="ORF">GCM10010430_33960</name>
</gene>
<dbReference type="InterPro" id="IPR050109">
    <property type="entry name" value="HTH-type_TetR-like_transc_reg"/>
</dbReference>
<protein>
    <submittedName>
        <fullName evidence="7">TetR/AcrR family transcriptional regulator C-terminal domain-containing protein</fullName>
    </submittedName>
</protein>
<evidence type="ECO:0000259" key="6">
    <source>
        <dbReference type="PROSITE" id="PS50977"/>
    </source>
</evidence>
<dbReference type="EMBL" id="BAAATR010000013">
    <property type="protein sequence ID" value="GAA2248643.1"/>
    <property type="molecule type" value="Genomic_DNA"/>
</dbReference>
<organism evidence="7 8">
    <name type="scientific">Kitasatospora cystarginea</name>
    <dbReference type="NCBI Taxonomy" id="58350"/>
    <lineage>
        <taxon>Bacteria</taxon>
        <taxon>Bacillati</taxon>
        <taxon>Actinomycetota</taxon>
        <taxon>Actinomycetes</taxon>
        <taxon>Kitasatosporales</taxon>
        <taxon>Streptomycetaceae</taxon>
        <taxon>Kitasatospora</taxon>
    </lineage>
</organism>
<evidence type="ECO:0000256" key="1">
    <source>
        <dbReference type="ARBA" id="ARBA00023015"/>
    </source>
</evidence>
<dbReference type="PANTHER" id="PTHR30055:SF151">
    <property type="entry name" value="TRANSCRIPTIONAL REGULATORY PROTEIN"/>
    <property type="match status" value="1"/>
</dbReference>
<dbReference type="InterPro" id="IPR009057">
    <property type="entry name" value="Homeodomain-like_sf"/>
</dbReference>
<feature type="domain" description="HTH tetR-type" evidence="6">
    <location>
        <begin position="26"/>
        <end position="86"/>
    </location>
</feature>
<dbReference type="SUPFAM" id="SSF46689">
    <property type="entry name" value="Homeodomain-like"/>
    <property type="match status" value="1"/>
</dbReference>
<evidence type="ECO:0000313" key="7">
    <source>
        <dbReference type="EMBL" id="GAA2248643.1"/>
    </source>
</evidence>
<evidence type="ECO:0000256" key="3">
    <source>
        <dbReference type="ARBA" id="ARBA00023163"/>
    </source>
</evidence>
<keyword evidence="8" id="KW-1185">Reference proteome</keyword>
<accession>A0ABP5R0E1</accession>
<reference evidence="8" key="1">
    <citation type="journal article" date="2019" name="Int. J. Syst. Evol. Microbiol.">
        <title>The Global Catalogue of Microorganisms (GCM) 10K type strain sequencing project: providing services to taxonomists for standard genome sequencing and annotation.</title>
        <authorList>
            <consortium name="The Broad Institute Genomics Platform"/>
            <consortium name="The Broad Institute Genome Sequencing Center for Infectious Disease"/>
            <person name="Wu L."/>
            <person name="Ma J."/>
        </authorList>
    </citation>
    <scope>NUCLEOTIDE SEQUENCE [LARGE SCALE GENOMIC DNA]</scope>
    <source>
        <strain evidence="8">JCM 7356</strain>
    </source>
</reference>
<proteinExistence type="predicted"/>
<name>A0ABP5R0E1_9ACTN</name>